<accession>A0AAP5EUM4</accession>
<comment type="caution">
    <text evidence="2">The sequence shown here is derived from an EMBL/GenBank/DDBJ whole genome shotgun (WGS) entry which is preliminary data.</text>
</comment>
<sequence length="51" mass="5209">MAAVSLVWRRLAGFYGVGPDIAGLGADLGAGVGPGIGRRFSLYDDPRFGVG</sequence>
<evidence type="ECO:0000313" key="3">
    <source>
        <dbReference type="Proteomes" id="UP001209412"/>
    </source>
</evidence>
<dbReference type="AlphaFoldDB" id="A0AAP5EUM4"/>
<gene>
    <name evidence="2" type="ORF">NIE36_05665</name>
    <name evidence="1" type="ORF">OSB80_05675</name>
</gene>
<evidence type="ECO:0000313" key="2">
    <source>
        <dbReference type="EMBL" id="MDQ6406702.1"/>
    </source>
</evidence>
<reference evidence="2" key="1">
    <citation type="submission" date="2022-06" db="EMBL/GenBank/DDBJ databases">
        <title>PHB producers.</title>
        <authorList>
            <person name="Besaury L."/>
        </authorList>
    </citation>
    <scope>NUCLEOTIDE SEQUENCE</scope>
    <source>
        <strain evidence="2 3">SEWS6</strain>
    </source>
</reference>
<dbReference type="EMBL" id="JAMXWF010000003">
    <property type="protein sequence ID" value="MDQ6406702.1"/>
    <property type="molecule type" value="Genomic_DNA"/>
</dbReference>
<protein>
    <submittedName>
        <fullName evidence="2">Uncharacterized protein</fullName>
    </submittedName>
</protein>
<dbReference type="RefSeq" id="WP_266241509.1">
    <property type="nucleotide sequence ID" value="NZ_JAMXWF010000003.1"/>
</dbReference>
<evidence type="ECO:0000313" key="4">
    <source>
        <dbReference type="Proteomes" id="UP001242288"/>
    </source>
</evidence>
<dbReference type="EMBL" id="JAPKHW010000003">
    <property type="protein sequence ID" value="MCX4144870.1"/>
    <property type="molecule type" value="Genomic_DNA"/>
</dbReference>
<organism evidence="2 4">
    <name type="scientific">Paraburkholderia madseniana</name>
    <dbReference type="NCBI Taxonomy" id="2599607"/>
    <lineage>
        <taxon>Bacteria</taxon>
        <taxon>Pseudomonadati</taxon>
        <taxon>Pseudomonadota</taxon>
        <taxon>Betaproteobacteria</taxon>
        <taxon>Burkholderiales</taxon>
        <taxon>Burkholderiaceae</taxon>
        <taxon>Paraburkholderia</taxon>
    </lineage>
</organism>
<dbReference type="Proteomes" id="UP001209412">
    <property type="component" value="Unassembled WGS sequence"/>
</dbReference>
<proteinExistence type="predicted"/>
<dbReference type="Proteomes" id="UP001242288">
    <property type="component" value="Unassembled WGS sequence"/>
</dbReference>
<name>A0AAP5EUM4_9BURK</name>
<evidence type="ECO:0000313" key="1">
    <source>
        <dbReference type="EMBL" id="MCX4144870.1"/>
    </source>
</evidence>
<keyword evidence="3" id="KW-1185">Reference proteome</keyword>